<dbReference type="PRINTS" id="PR00153">
    <property type="entry name" value="CSAPPISMRASE"/>
</dbReference>
<dbReference type="GO" id="GO:0003755">
    <property type="term" value="F:peptidyl-prolyl cis-trans isomerase activity"/>
    <property type="evidence" value="ECO:0007669"/>
    <property type="project" value="UniProtKB-UniRule"/>
</dbReference>
<feature type="domain" description="PPIase cyclophilin-type" evidence="3">
    <location>
        <begin position="68"/>
        <end position="226"/>
    </location>
</feature>
<protein>
    <recommendedName>
        <fullName evidence="1">Peptidyl-prolyl cis-trans isomerase</fullName>
        <shortName evidence="1">PPIase</shortName>
        <ecNumber evidence="1">5.2.1.8</ecNumber>
    </recommendedName>
</protein>
<dbReference type="SUPFAM" id="SSF50891">
    <property type="entry name" value="Cyclophilin-like"/>
    <property type="match status" value="1"/>
</dbReference>
<dbReference type="InterPro" id="IPR029000">
    <property type="entry name" value="Cyclophilin-like_dom_sf"/>
</dbReference>
<dbReference type="Pfam" id="PF00160">
    <property type="entry name" value="Pro_isomerase"/>
    <property type="match status" value="1"/>
</dbReference>
<dbReference type="Proteomes" id="UP000054566">
    <property type="component" value="Unassembled WGS sequence"/>
</dbReference>
<organism evidence="4 5">
    <name type="scientific">Plasmodium falciparum RAJ116</name>
    <dbReference type="NCBI Taxonomy" id="580058"/>
    <lineage>
        <taxon>Eukaryota</taxon>
        <taxon>Sar</taxon>
        <taxon>Alveolata</taxon>
        <taxon>Apicomplexa</taxon>
        <taxon>Aconoidasida</taxon>
        <taxon>Haemosporida</taxon>
        <taxon>Plasmodiidae</taxon>
        <taxon>Plasmodium</taxon>
        <taxon>Plasmodium (Laverania)</taxon>
    </lineage>
</organism>
<dbReference type="AlphaFoldDB" id="A0A0L0D063"/>
<evidence type="ECO:0000313" key="4">
    <source>
        <dbReference type="EMBL" id="KNC37892.1"/>
    </source>
</evidence>
<dbReference type="PANTHER" id="PTHR11071">
    <property type="entry name" value="PEPTIDYL-PROLYL CIS-TRANS ISOMERASE"/>
    <property type="match status" value="1"/>
</dbReference>
<evidence type="ECO:0000259" key="3">
    <source>
        <dbReference type="PROSITE" id="PS50072"/>
    </source>
</evidence>
<proteinExistence type="inferred from homology"/>
<evidence type="ECO:0000256" key="1">
    <source>
        <dbReference type="RuleBase" id="RU363019"/>
    </source>
</evidence>
<evidence type="ECO:0000313" key="5">
    <source>
        <dbReference type="Proteomes" id="UP000054566"/>
    </source>
</evidence>
<keyword evidence="1" id="KW-0413">Isomerase</keyword>
<comment type="similarity">
    <text evidence="1">Belongs to the cyclophilin-type PPIase family.</text>
</comment>
<reference evidence="5" key="2">
    <citation type="submission" date="2015-07" db="EMBL/GenBank/DDBJ databases">
        <title>The genome sequence of Plasmodium falciparum RAJ116.</title>
        <authorList>
            <consortium name="The Broad Institute Genome Sequencing Platform"/>
            <person name="Volkman S.K."/>
            <person name="Neafsey D.E."/>
            <person name="Dash A.P."/>
            <person name="Chitnis C.E."/>
            <person name="Hartl D.L."/>
            <person name="Young S.K."/>
            <person name="Kodira C.D."/>
            <person name="Zeng Q."/>
            <person name="Koehrsen M."/>
            <person name="Godfrey P."/>
            <person name="Alvarado L."/>
            <person name="Berlin A."/>
            <person name="Borenstein D."/>
            <person name="Chen Z."/>
            <person name="Engels R."/>
            <person name="Freedman E."/>
            <person name="Gellesch M."/>
            <person name="Goldberg J."/>
            <person name="Griggs A."/>
            <person name="Gujja S."/>
            <person name="Heiman D."/>
            <person name="Hepburn T."/>
            <person name="Howarth C."/>
            <person name="Jen D."/>
            <person name="Larson L."/>
            <person name="Lewis B."/>
            <person name="Mehta T."/>
            <person name="Park D."/>
            <person name="Pearson M."/>
            <person name="Roberts A."/>
            <person name="Saif S."/>
            <person name="Shea T."/>
            <person name="Shenoy N."/>
            <person name="Sisk P."/>
            <person name="Stolte C."/>
            <person name="Sykes S."/>
            <person name="Walk T."/>
            <person name="White J."/>
            <person name="Yandava C."/>
            <person name="Wirth D.F."/>
            <person name="Nusbaum C."/>
            <person name="Birren B."/>
        </authorList>
    </citation>
    <scope>NUCLEOTIDE SEQUENCE [LARGE SCALE GENOMIC DNA]</scope>
    <source>
        <strain evidence="5">RAJ116</strain>
    </source>
</reference>
<dbReference type="PROSITE" id="PS50072">
    <property type="entry name" value="CSA_PPIASE_2"/>
    <property type="match status" value="1"/>
</dbReference>
<dbReference type="PANTHER" id="PTHR11071:SF561">
    <property type="entry name" value="PEPTIDYL-PROLYL CIS-TRANS ISOMERASE D-RELATED"/>
    <property type="match status" value="1"/>
</dbReference>
<reference evidence="5" key="1">
    <citation type="submission" date="2015-07" db="EMBL/GenBank/DDBJ databases">
        <title>Annotation of Plasmodium falciparum RAJ116.</title>
        <authorList>
            <consortium name="The Broad Institute Genome Sequencing Platform"/>
            <person name="Volkman S.K."/>
            <person name="Neafsey D.E."/>
            <person name="Dash A.P."/>
            <person name="Chitnis C.E."/>
            <person name="Hartl D.L."/>
            <person name="Young S.K."/>
            <person name="Zeng Q."/>
            <person name="Koehrsen M."/>
            <person name="Alvarado L."/>
            <person name="Berlin A."/>
            <person name="Borenstein D."/>
            <person name="Chapman S.B."/>
            <person name="Chen Z."/>
            <person name="Engels R."/>
            <person name="Freedman E."/>
            <person name="Gellesch M."/>
            <person name="Goldberg J."/>
            <person name="Griggs A."/>
            <person name="Gujja S."/>
            <person name="Heilman E.R."/>
            <person name="Heiman D.I."/>
            <person name="Howarth C."/>
            <person name="Jen D."/>
            <person name="Larson L."/>
            <person name="Mehta T."/>
            <person name="Neiman D."/>
            <person name="Park D."/>
            <person name="Pearson M."/>
            <person name="Roberts A."/>
            <person name="Saif S."/>
            <person name="Shea T."/>
            <person name="Shenoy N."/>
            <person name="Sisk P."/>
            <person name="Stolte C."/>
            <person name="Sykes S."/>
            <person name="Walk T."/>
            <person name="White J."/>
            <person name="Yandava C."/>
            <person name="Haas B."/>
            <person name="Henn M.R."/>
            <person name="Nusbaum C."/>
            <person name="Birren B."/>
        </authorList>
    </citation>
    <scope>NUCLEOTIDE SEQUENCE [LARGE SCALE GENOMIC DNA]</scope>
    <source>
        <strain evidence="5">RAJ116</strain>
    </source>
</reference>
<dbReference type="OrthoDB" id="193499at2759"/>
<comment type="catalytic activity">
    <reaction evidence="1">
        <text>[protein]-peptidylproline (omega=180) = [protein]-peptidylproline (omega=0)</text>
        <dbReference type="Rhea" id="RHEA:16237"/>
        <dbReference type="Rhea" id="RHEA-COMP:10747"/>
        <dbReference type="Rhea" id="RHEA-COMP:10748"/>
        <dbReference type="ChEBI" id="CHEBI:83833"/>
        <dbReference type="ChEBI" id="CHEBI:83834"/>
        <dbReference type="EC" id="5.2.1.8"/>
    </reaction>
</comment>
<dbReference type="Gene3D" id="2.40.100.10">
    <property type="entry name" value="Cyclophilin-like"/>
    <property type="match status" value="1"/>
</dbReference>
<dbReference type="GO" id="GO:0006457">
    <property type="term" value="P:protein folding"/>
    <property type="evidence" value="ECO:0007669"/>
    <property type="project" value="TreeGrafter"/>
</dbReference>
<comment type="function">
    <text evidence="1">PPIases accelerate the folding of proteins. It catalyzes the cis-trans isomerization of proline imidic peptide bonds in oligopeptides.</text>
</comment>
<name>A0A0L0D063_PLAFA</name>
<dbReference type="GO" id="GO:0016018">
    <property type="term" value="F:cyclosporin A binding"/>
    <property type="evidence" value="ECO:0007669"/>
    <property type="project" value="TreeGrafter"/>
</dbReference>
<keyword evidence="1" id="KW-0697">Rotamase</keyword>
<dbReference type="GO" id="GO:0005737">
    <property type="term" value="C:cytoplasm"/>
    <property type="evidence" value="ECO:0007669"/>
    <property type="project" value="TreeGrafter"/>
</dbReference>
<dbReference type="EMBL" id="GG664745">
    <property type="protein sequence ID" value="KNC37892.1"/>
    <property type="molecule type" value="Genomic_DNA"/>
</dbReference>
<dbReference type="InterPro" id="IPR002130">
    <property type="entry name" value="Cyclophilin-type_PPIase_dom"/>
</dbReference>
<sequence>MGPFLYLYNKYQNCNCACSLKASTIIGRKMWVLPCSVLFSTLYGIINERRKAKEKQIFYNKSIRDYVFFDIAIENKYVGRVLIGLYSDQVPLSTENFIQLAEGYQIKDKYIGYRNTSIHKIYPGIGLVGGNVLNDKEGLSIYGKKFPDENFDMEFVQDGDVALFNEGPHSNSSQFIITFSPMPILHKHNVVIGTVLKGMNIIRMIENVGTKLGHPMYNVRIVNCGLYKGLEKDGPPFFNFTEIIEKNKEHLISKKEFEKLSKEQRQSLLNDSNKTGKKKKQAL</sequence>
<feature type="region of interest" description="Disordered" evidence="2">
    <location>
        <begin position="263"/>
        <end position="283"/>
    </location>
</feature>
<gene>
    <name evidence="4" type="ORF">PFLG_03024</name>
</gene>
<evidence type="ECO:0000256" key="2">
    <source>
        <dbReference type="SAM" id="MobiDB-lite"/>
    </source>
</evidence>
<accession>A0A0L0D063</accession>
<dbReference type="EC" id="5.2.1.8" evidence="1"/>